<organism evidence="1">
    <name type="scientific">Ophidiomyces ophidiicola</name>
    <dbReference type="NCBI Taxonomy" id="1387563"/>
    <lineage>
        <taxon>Eukaryota</taxon>
        <taxon>Fungi</taxon>
        <taxon>Dikarya</taxon>
        <taxon>Ascomycota</taxon>
        <taxon>Pezizomycotina</taxon>
        <taxon>Eurotiomycetes</taxon>
        <taxon>Eurotiomycetidae</taxon>
        <taxon>Onygenales</taxon>
        <taxon>Onygenaceae</taxon>
        <taxon>Ophidiomyces</taxon>
    </lineage>
</organism>
<proteinExistence type="predicted"/>
<accession>A0ACB8V555</accession>
<gene>
    <name evidence="1" type="ORF">LOY88_000496</name>
</gene>
<name>A0ACB8V555_9EURO</name>
<dbReference type="EMBL" id="JALBCA010000005">
    <property type="protein sequence ID" value="KAI2392700.1"/>
    <property type="molecule type" value="Genomic_DNA"/>
</dbReference>
<evidence type="ECO:0000313" key="1">
    <source>
        <dbReference type="EMBL" id="KAI2392700.1"/>
    </source>
</evidence>
<comment type="caution">
    <text evidence="1">The sequence shown here is derived from an EMBL/GenBank/DDBJ whole genome shotgun (WGS) entry which is preliminary data.</text>
</comment>
<reference evidence="1" key="1">
    <citation type="journal article" date="2022" name="bioRxiv">
        <title>Population genetic analysis of Ophidiomyces ophidiicola, the causative agent of snake fungal disease, indicates recent introductions to the USA.</title>
        <authorList>
            <person name="Ladner J.T."/>
            <person name="Palmer J.M."/>
            <person name="Ettinger C.L."/>
            <person name="Stajich J.E."/>
            <person name="Farrell T.M."/>
            <person name="Glorioso B.M."/>
            <person name="Lawson B."/>
            <person name="Price S.J."/>
            <person name="Stengle A.G."/>
            <person name="Grear D.A."/>
            <person name="Lorch J.M."/>
        </authorList>
    </citation>
    <scope>NUCLEOTIDE SEQUENCE</scope>
    <source>
        <strain evidence="1">NWHC 24266-5</strain>
    </source>
</reference>
<protein>
    <submittedName>
        <fullName evidence="1">Uncharacterized protein</fullName>
    </submittedName>
</protein>
<sequence length="443" mass="49450">MSYSVESKKRKFHRALESLSSNGSQKRSLNPHPRDPHMSTPKAIDPTIKRVRLTPGSEVDDTITPVSTSPLANHSPAPSLRPNFVPWDRDRFLERLETFRKVDRWSPKPDAVNEVQWAKRGWSCVGVMRVECVGGCGLSLVVKLPDDMDDLEDYDSEKVEERRQVQAALVDKYAGLIVDGHGEKCPWRKTGCDETIHRLLMAKPDKALSGLRERYLNLASLGEKIPPLECIAVPEGVDIFATSEMISSKMLSSTQFESECVTVAENPTTMQNGTKNGTNEAAQDSVNLSALALALFGWDLSGNKSAGVASCKACFRRLGLWMYMPKDDGSSSIYPNLDVVGEHLDYCPWINAKTQSGSGKARDKDAFQGAELSGWQILRRVITNMHRRQNLSIASETQAPECQDGTISPNEMDPEAKKAKDREWWSKLRRVRQAFKGQRKSRG</sequence>